<comment type="caution">
    <text evidence="3">The sequence shown here is derived from an EMBL/GenBank/DDBJ whole genome shotgun (WGS) entry which is preliminary data.</text>
</comment>
<dbReference type="Gene3D" id="3.40.1350.10">
    <property type="match status" value="1"/>
</dbReference>
<name>A0A1G2FRL5_9BACT</name>
<dbReference type="EMBL" id="MHNF01000025">
    <property type="protein sequence ID" value="OGZ40739.1"/>
    <property type="molecule type" value="Genomic_DNA"/>
</dbReference>
<sequence>MPSKKRQFGDRGEKLAADFLRGKGYKIIERNYFCPKFGEIDIVAAKMEGAIFARIGVLIFVEVKTIKGDGSDLTVALAAQNVHYHKQRRLIRTAKIYLSDKKIPVLTPWRIDVILVILDESGNQVKIEHLESAVWGR</sequence>
<protein>
    <recommendedName>
        <fullName evidence="2">UPF0102 protein A3B04_02210</fullName>
    </recommendedName>
</protein>
<dbReference type="SUPFAM" id="SSF52980">
    <property type="entry name" value="Restriction endonuclease-like"/>
    <property type="match status" value="1"/>
</dbReference>
<evidence type="ECO:0000256" key="1">
    <source>
        <dbReference type="ARBA" id="ARBA00006738"/>
    </source>
</evidence>
<accession>A0A1G2FRL5</accession>
<reference evidence="3 4" key="1">
    <citation type="journal article" date="2016" name="Nat. Commun.">
        <title>Thousands of microbial genomes shed light on interconnected biogeochemical processes in an aquifer system.</title>
        <authorList>
            <person name="Anantharaman K."/>
            <person name="Brown C.T."/>
            <person name="Hug L.A."/>
            <person name="Sharon I."/>
            <person name="Castelle C.J."/>
            <person name="Probst A.J."/>
            <person name="Thomas B.C."/>
            <person name="Singh A."/>
            <person name="Wilkins M.J."/>
            <person name="Karaoz U."/>
            <person name="Brodie E.L."/>
            <person name="Williams K.H."/>
            <person name="Hubbard S.S."/>
            <person name="Banfield J.F."/>
        </authorList>
    </citation>
    <scope>NUCLEOTIDE SEQUENCE [LARGE SCALE GENOMIC DNA]</scope>
</reference>
<dbReference type="Pfam" id="PF02021">
    <property type="entry name" value="UPF0102"/>
    <property type="match status" value="1"/>
</dbReference>
<dbReference type="Proteomes" id="UP000177126">
    <property type="component" value="Unassembled WGS sequence"/>
</dbReference>
<organism evidence="3 4">
    <name type="scientific">Candidatus Portnoybacteria bacterium RIFCSPLOWO2_02_FULL_39_11</name>
    <dbReference type="NCBI Taxonomy" id="1802001"/>
    <lineage>
        <taxon>Bacteria</taxon>
        <taxon>Candidatus Portnoyibacteriota</taxon>
    </lineage>
</organism>
<dbReference type="PANTHER" id="PTHR34039:SF1">
    <property type="entry name" value="UPF0102 PROTEIN YRAN"/>
    <property type="match status" value="1"/>
</dbReference>
<dbReference type="InterPro" id="IPR003509">
    <property type="entry name" value="UPF0102_YraN-like"/>
</dbReference>
<dbReference type="CDD" id="cd20736">
    <property type="entry name" value="PoNe_Nuclease"/>
    <property type="match status" value="1"/>
</dbReference>
<dbReference type="HAMAP" id="MF_00048">
    <property type="entry name" value="UPF0102"/>
    <property type="match status" value="1"/>
</dbReference>
<dbReference type="InterPro" id="IPR011335">
    <property type="entry name" value="Restrct_endonuc-II-like"/>
</dbReference>
<proteinExistence type="inferred from homology"/>
<evidence type="ECO:0000313" key="4">
    <source>
        <dbReference type="Proteomes" id="UP000177126"/>
    </source>
</evidence>
<dbReference type="AlphaFoldDB" id="A0A1G2FRL5"/>
<dbReference type="PANTHER" id="PTHR34039">
    <property type="entry name" value="UPF0102 PROTEIN YRAN"/>
    <property type="match status" value="1"/>
</dbReference>
<evidence type="ECO:0000313" key="3">
    <source>
        <dbReference type="EMBL" id="OGZ40739.1"/>
    </source>
</evidence>
<evidence type="ECO:0000256" key="2">
    <source>
        <dbReference type="HAMAP-Rule" id="MF_00048"/>
    </source>
</evidence>
<comment type="similarity">
    <text evidence="1 2">Belongs to the UPF0102 family.</text>
</comment>
<dbReference type="InterPro" id="IPR011856">
    <property type="entry name" value="tRNA_endonuc-like_dom_sf"/>
</dbReference>
<dbReference type="GO" id="GO:0003676">
    <property type="term" value="F:nucleic acid binding"/>
    <property type="evidence" value="ECO:0007669"/>
    <property type="project" value="InterPro"/>
</dbReference>
<gene>
    <name evidence="3" type="ORF">A3B04_02210</name>
</gene>